<organism evidence="1 2">
    <name type="scientific">Mesonia oceanica</name>
    <dbReference type="NCBI Taxonomy" id="2687242"/>
    <lineage>
        <taxon>Bacteria</taxon>
        <taxon>Pseudomonadati</taxon>
        <taxon>Bacteroidota</taxon>
        <taxon>Flavobacteriia</taxon>
        <taxon>Flavobacteriales</taxon>
        <taxon>Flavobacteriaceae</taxon>
        <taxon>Mesonia</taxon>
    </lineage>
</organism>
<keyword evidence="1" id="KW-0645">Protease</keyword>
<dbReference type="EC" id="3.4.-.-" evidence="1"/>
<evidence type="ECO:0000313" key="1">
    <source>
        <dbReference type="EMBL" id="VVV01925.1"/>
    </source>
</evidence>
<gene>
    <name evidence="1" type="primary">bepA_7</name>
    <name evidence="1" type="ORF">FVB9532_03220</name>
</gene>
<sequence>MKKIQLHILLISFGIFFGTSFVSIAQEKQQDSLAIAKQEVNQDNLGNVTDKFQEYFFRALAQRGIENYEKAVKALLQCEELKPNNTAVFYELGKNYKDLEEYTKAENYLYKALDEKQGNQDILTELYDVYYLTQNYTEAIKIAKQLSKFNIDYYEDIANLYVIKQQYPQALEALDYVDAREGKSEYRDALRAKIFSETEDASLEENYLQEELAKYPNDTDSYLSLMYFYAKQNQLEKTYQVAEQLLGVYPNAQEAHYALYKKYLANYEDDKAVNSMKTVLKGNLNETMKKEVVKDFMQLVKEKPKYEQALMQTLDNELGQDGETNKQMASFYLGKDNKKAILNLQAALKENPTDFATAKDLMLLYVEEKMPSKAILLAEEFMATYPSQPILYLVTGVANNTLENFNEAEENLLMGLDYLIDNPKMESDFYQQLSIAYQALGNDKEAKRFQQKFENIQKTL</sequence>
<comment type="caution">
    <text evidence="1">The sequence shown here is derived from an EMBL/GenBank/DDBJ whole genome shotgun (WGS) entry which is preliminary data.</text>
</comment>
<protein>
    <submittedName>
        <fullName evidence="1">Beta-barrel assembly-enhancing protease</fullName>
        <ecNumber evidence="1">3.4.-.-</ecNumber>
    </submittedName>
</protein>
<dbReference type="Proteomes" id="UP000356253">
    <property type="component" value="Unassembled WGS sequence"/>
</dbReference>
<name>A0AC61YE14_9FLAO</name>
<evidence type="ECO:0000313" key="2">
    <source>
        <dbReference type="Proteomes" id="UP000356253"/>
    </source>
</evidence>
<keyword evidence="1" id="KW-0378">Hydrolase</keyword>
<accession>A0AC61YE14</accession>
<keyword evidence="2" id="KW-1185">Reference proteome</keyword>
<proteinExistence type="predicted"/>
<reference evidence="1" key="1">
    <citation type="submission" date="2019-09" db="EMBL/GenBank/DDBJ databases">
        <authorList>
            <person name="Rodrigo-Torres L."/>
            <person name="Arahal R. D."/>
            <person name="Lucena T."/>
        </authorList>
    </citation>
    <scope>NUCLEOTIDE SEQUENCE</scope>
    <source>
        <strain evidence="1">ISS653</strain>
    </source>
</reference>
<dbReference type="EMBL" id="CABVMM010000013">
    <property type="protein sequence ID" value="VVV01925.1"/>
    <property type="molecule type" value="Genomic_DNA"/>
</dbReference>